<dbReference type="Pfam" id="PF01243">
    <property type="entry name" value="PNPOx_N"/>
    <property type="match status" value="1"/>
</dbReference>
<accession>A0ABW0GMK9</accession>
<gene>
    <name evidence="3" type="ORF">ACFPJ6_10275</name>
</gene>
<protein>
    <submittedName>
        <fullName evidence="3">PPOX class F420-dependent oxidoreductase</fullName>
        <ecNumber evidence="3">1.-.-.-</ecNumber>
    </submittedName>
</protein>
<dbReference type="PANTHER" id="PTHR35176:SF2">
    <property type="entry name" value="F420H(2)-DEPENDENT REDUCTASE RV1155"/>
    <property type="match status" value="1"/>
</dbReference>
<dbReference type="EMBL" id="JBHSLD010000009">
    <property type="protein sequence ID" value="MFC5381178.1"/>
    <property type="molecule type" value="Genomic_DNA"/>
</dbReference>
<dbReference type="PANTHER" id="PTHR35176">
    <property type="entry name" value="HEME OXYGENASE HI_0854-RELATED"/>
    <property type="match status" value="1"/>
</dbReference>
<dbReference type="InterPro" id="IPR052019">
    <property type="entry name" value="F420H2_bilvrd_red/Heme_oxyg"/>
</dbReference>
<dbReference type="NCBIfam" id="TIGR03618">
    <property type="entry name" value="Rv1155_F420"/>
    <property type="match status" value="1"/>
</dbReference>
<dbReference type="InterPro" id="IPR019920">
    <property type="entry name" value="F420-binding_dom_put"/>
</dbReference>
<comment type="caution">
    <text evidence="3">The sequence shown here is derived from an EMBL/GenBank/DDBJ whole genome shotgun (WGS) entry which is preliminary data.</text>
</comment>
<keyword evidence="4" id="KW-1185">Reference proteome</keyword>
<dbReference type="SUPFAM" id="SSF50475">
    <property type="entry name" value="FMN-binding split barrel"/>
    <property type="match status" value="1"/>
</dbReference>
<dbReference type="GO" id="GO:0016491">
    <property type="term" value="F:oxidoreductase activity"/>
    <property type="evidence" value="ECO:0007669"/>
    <property type="project" value="UniProtKB-KW"/>
</dbReference>
<proteinExistence type="predicted"/>
<dbReference type="InterPro" id="IPR011576">
    <property type="entry name" value="Pyridox_Oxase_N"/>
</dbReference>
<dbReference type="Proteomes" id="UP001596122">
    <property type="component" value="Unassembled WGS sequence"/>
</dbReference>
<dbReference type="InterPro" id="IPR012349">
    <property type="entry name" value="Split_barrel_FMN-bd"/>
</dbReference>
<sequence length="141" mass="15899">MELPTALAFATEHRRSVLVTLRRDGRPQSSNVMHVVQDGCLVVSVTDDRAKTRNARRDARVSLHVSAPDFWSYVVIDGTAELTPVAADPGDATVEALVGYYRDAAGEHPDWDDYRREMVRERRLLLRVRPEHAYGMLPRSA</sequence>
<dbReference type="RefSeq" id="WP_340270593.1">
    <property type="nucleotide sequence ID" value="NZ_JBBEOG010000007.1"/>
</dbReference>
<dbReference type="EC" id="1.-.-.-" evidence="3"/>
<evidence type="ECO:0000313" key="4">
    <source>
        <dbReference type="Proteomes" id="UP001596122"/>
    </source>
</evidence>
<name>A0ABW0GMK9_9MICO</name>
<reference evidence="4" key="1">
    <citation type="journal article" date="2019" name="Int. J. Syst. Evol. Microbiol.">
        <title>The Global Catalogue of Microorganisms (GCM) 10K type strain sequencing project: providing services to taxonomists for standard genome sequencing and annotation.</title>
        <authorList>
            <consortium name="The Broad Institute Genomics Platform"/>
            <consortium name="The Broad Institute Genome Sequencing Center for Infectious Disease"/>
            <person name="Wu L."/>
            <person name="Ma J."/>
        </authorList>
    </citation>
    <scope>NUCLEOTIDE SEQUENCE [LARGE SCALE GENOMIC DNA]</scope>
    <source>
        <strain evidence="4">CCUG 43114</strain>
    </source>
</reference>
<feature type="domain" description="Pyridoxamine 5'-phosphate oxidase N-terminal" evidence="2">
    <location>
        <begin position="7"/>
        <end position="134"/>
    </location>
</feature>
<organism evidence="3 4">
    <name type="scientific">Aquipuribacter nitratireducens</name>
    <dbReference type="NCBI Taxonomy" id="650104"/>
    <lineage>
        <taxon>Bacteria</taxon>
        <taxon>Bacillati</taxon>
        <taxon>Actinomycetota</taxon>
        <taxon>Actinomycetes</taxon>
        <taxon>Micrococcales</taxon>
        <taxon>Intrasporangiaceae</taxon>
        <taxon>Aquipuribacter</taxon>
    </lineage>
</organism>
<dbReference type="Gene3D" id="2.30.110.10">
    <property type="entry name" value="Electron Transport, Fmn-binding Protein, Chain A"/>
    <property type="match status" value="1"/>
</dbReference>
<evidence type="ECO:0000256" key="1">
    <source>
        <dbReference type="ARBA" id="ARBA00023002"/>
    </source>
</evidence>
<evidence type="ECO:0000259" key="2">
    <source>
        <dbReference type="Pfam" id="PF01243"/>
    </source>
</evidence>
<evidence type="ECO:0000313" key="3">
    <source>
        <dbReference type="EMBL" id="MFC5381178.1"/>
    </source>
</evidence>
<keyword evidence="1 3" id="KW-0560">Oxidoreductase</keyword>